<comment type="caution">
    <text evidence="1">The sequence shown here is derived from an EMBL/GenBank/DDBJ whole genome shotgun (WGS) entry which is preliminary data.</text>
</comment>
<reference evidence="1" key="2">
    <citation type="journal article" date="2024" name="Plant">
        <title>Genomic evolution and insights into agronomic trait innovations of Sesamum species.</title>
        <authorList>
            <person name="Miao H."/>
            <person name="Wang L."/>
            <person name="Qu L."/>
            <person name="Liu H."/>
            <person name="Sun Y."/>
            <person name="Le M."/>
            <person name="Wang Q."/>
            <person name="Wei S."/>
            <person name="Zheng Y."/>
            <person name="Lin W."/>
            <person name="Duan Y."/>
            <person name="Cao H."/>
            <person name="Xiong S."/>
            <person name="Wang X."/>
            <person name="Wei L."/>
            <person name="Li C."/>
            <person name="Ma Q."/>
            <person name="Ju M."/>
            <person name="Zhao R."/>
            <person name="Li G."/>
            <person name="Mu C."/>
            <person name="Tian Q."/>
            <person name="Mei H."/>
            <person name="Zhang T."/>
            <person name="Gao T."/>
            <person name="Zhang H."/>
        </authorList>
    </citation>
    <scope>NUCLEOTIDE SEQUENCE</scope>
    <source>
        <strain evidence="1">3651</strain>
    </source>
</reference>
<evidence type="ECO:0000313" key="3">
    <source>
        <dbReference type="Proteomes" id="UP001293254"/>
    </source>
</evidence>
<gene>
    <name evidence="2" type="ORF">Salat_1330200</name>
    <name evidence="1" type="ORF">Salat_1521300</name>
</gene>
<dbReference type="AlphaFoldDB" id="A0AAE1YC52"/>
<dbReference type="Proteomes" id="UP001293254">
    <property type="component" value="Unassembled WGS sequence"/>
</dbReference>
<evidence type="ECO:0000313" key="2">
    <source>
        <dbReference type="EMBL" id="KAK4430295.1"/>
    </source>
</evidence>
<evidence type="ECO:0000313" key="1">
    <source>
        <dbReference type="EMBL" id="KAK4427524.1"/>
    </source>
</evidence>
<proteinExistence type="predicted"/>
<keyword evidence="3" id="KW-1185">Reference proteome</keyword>
<dbReference type="PANTHER" id="PTHR46250">
    <property type="entry name" value="MYB/SANT-LIKE DNA-BINDING DOMAIN PROTEIN-RELATED"/>
    <property type="match status" value="1"/>
</dbReference>
<accession>A0AAE1YC52</accession>
<protein>
    <submittedName>
        <fullName evidence="1">Uncharacterized protein</fullName>
    </submittedName>
</protein>
<name>A0AAE1YC52_9LAMI</name>
<organism evidence="1 3">
    <name type="scientific">Sesamum alatum</name>
    <dbReference type="NCBI Taxonomy" id="300844"/>
    <lineage>
        <taxon>Eukaryota</taxon>
        <taxon>Viridiplantae</taxon>
        <taxon>Streptophyta</taxon>
        <taxon>Embryophyta</taxon>
        <taxon>Tracheophyta</taxon>
        <taxon>Spermatophyta</taxon>
        <taxon>Magnoliopsida</taxon>
        <taxon>eudicotyledons</taxon>
        <taxon>Gunneridae</taxon>
        <taxon>Pentapetalae</taxon>
        <taxon>asterids</taxon>
        <taxon>lamiids</taxon>
        <taxon>Lamiales</taxon>
        <taxon>Pedaliaceae</taxon>
        <taxon>Sesamum</taxon>
    </lineage>
</organism>
<dbReference type="PANTHER" id="PTHR46250:SF18">
    <property type="entry name" value="MYB_SANT-LIKE DOMAIN-CONTAINING PROTEIN"/>
    <property type="match status" value="1"/>
</dbReference>
<sequence>MDIPTQDTRGRGKNKRKWKYEEDAKLVEALLDMSHSTHVIWQNKPFPFYDDLLVIFGKDRATGNNAEGPTDMMEEIQREEVNNDPNNDVETTIENGLEDLDASMPFSPLQFPRTEGIQKKKKRSRSVDNLMIMTEGIKEAASVIGSEIAKASQLFSKAIGVEAEVSDKRQKIDSEIRKIPNLTATEVIKVVCRIAQNHELTDVFFSMSEEGREQLVLAILHGDI</sequence>
<dbReference type="EMBL" id="JACGWO010000004">
    <property type="protein sequence ID" value="KAK4430295.1"/>
    <property type="molecule type" value="Genomic_DNA"/>
</dbReference>
<reference evidence="1" key="1">
    <citation type="submission" date="2020-06" db="EMBL/GenBank/DDBJ databases">
        <authorList>
            <person name="Li T."/>
            <person name="Hu X."/>
            <person name="Zhang T."/>
            <person name="Song X."/>
            <person name="Zhang H."/>
            <person name="Dai N."/>
            <person name="Sheng W."/>
            <person name="Hou X."/>
            <person name="Wei L."/>
        </authorList>
    </citation>
    <scope>NUCLEOTIDE SEQUENCE</scope>
    <source>
        <strain evidence="1">3651</strain>
        <tissue evidence="1">Leaf</tissue>
    </source>
</reference>
<dbReference type="EMBL" id="JACGWO010000005">
    <property type="protein sequence ID" value="KAK4427524.1"/>
    <property type="molecule type" value="Genomic_DNA"/>
</dbReference>